<feature type="region of interest" description="Disordered" evidence="2">
    <location>
        <begin position="1963"/>
        <end position="2019"/>
    </location>
</feature>
<dbReference type="PANTHER" id="PTHR18898">
    <property type="entry name" value="NUCLEOPROTEIN TPR-RELATED"/>
    <property type="match status" value="1"/>
</dbReference>
<feature type="coiled-coil region" evidence="1">
    <location>
        <begin position="155"/>
        <end position="182"/>
    </location>
</feature>
<dbReference type="EMBL" id="JALLPJ020000379">
    <property type="protein sequence ID" value="KAL3793831.1"/>
    <property type="molecule type" value="Genomic_DNA"/>
</dbReference>
<feature type="compositionally biased region" description="Polar residues" evidence="2">
    <location>
        <begin position="1528"/>
        <end position="1545"/>
    </location>
</feature>
<keyword evidence="5" id="KW-1185">Reference proteome</keyword>
<feature type="compositionally biased region" description="Low complexity" evidence="2">
    <location>
        <begin position="16"/>
        <end position="25"/>
    </location>
</feature>
<feature type="coiled-coil region" evidence="1">
    <location>
        <begin position="452"/>
        <end position="638"/>
    </location>
</feature>
<feature type="region of interest" description="Disordered" evidence="2">
    <location>
        <begin position="1270"/>
        <end position="1291"/>
    </location>
</feature>
<feature type="compositionally biased region" description="Low complexity" evidence="2">
    <location>
        <begin position="1616"/>
        <end position="1625"/>
    </location>
</feature>
<dbReference type="Pfam" id="PF07926">
    <property type="entry name" value="TPR_MLP1_2"/>
    <property type="match status" value="1"/>
</dbReference>
<dbReference type="GO" id="GO:0005635">
    <property type="term" value="C:nuclear envelope"/>
    <property type="evidence" value="ECO:0007669"/>
    <property type="project" value="UniProtKB-ARBA"/>
</dbReference>
<feature type="coiled-coil region" evidence="1">
    <location>
        <begin position="285"/>
        <end position="416"/>
    </location>
</feature>
<feature type="region of interest" description="Disordered" evidence="2">
    <location>
        <begin position="1750"/>
        <end position="1780"/>
    </location>
</feature>
<evidence type="ECO:0000259" key="3">
    <source>
        <dbReference type="Pfam" id="PF07926"/>
    </source>
</evidence>
<feature type="region of interest" description="Disordered" evidence="2">
    <location>
        <begin position="1794"/>
        <end position="1933"/>
    </location>
</feature>
<comment type="caution">
    <text evidence="4">The sequence shown here is derived from an EMBL/GenBank/DDBJ whole genome shotgun (WGS) entry which is preliminary data.</text>
</comment>
<feature type="compositionally biased region" description="Low complexity" evidence="2">
    <location>
        <begin position="60"/>
        <end position="78"/>
    </location>
</feature>
<feature type="coiled-coil region" evidence="1">
    <location>
        <begin position="1157"/>
        <end position="1191"/>
    </location>
</feature>
<reference evidence="4 5" key="1">
    <citation type="submission" date="2024-10" db="EMBL/GenBank/DDBJ databases">
        <title>Updated reference genomes for cyclostephanoid diatoms.</title>
        <authorList>
            <person name="Roberts W.R."/>
            <person name="Alverson A.J."/>
        </authorList>
    </citation>
    <scope>NUCLEOTIDE SEQUENCE [LARGE SCALE GENOMIC DNA]</scope>
    <source>
        <strain evidence="4 5">AJA010-31</strain>
    </source>
</reference>
<feature type="compositionally biased region" description="Polar residues" evidence="2">
    <location>
        <begin position="1"/>
        <end position="15"/>
    </location>
</feature>
<feature type="compositionally biased region" description="Basic and acidic residues" evidence="2">
    <location>
        <begin position="1986"/>
        <end position="2019"/>
    </location>
</feature>
<dbReference type="PANTHER" id="PTHR18898:SF2">
    <property type="entry name" value="NUCLEOPROTEIN TPR"/>
    <property type="match status" value="1"/>
</dbReference>
<keyword evidence="1" id="KW-0175">Coiled coil</keyword>
<evidence type="ECO:0000256" key="2">
    <source>
        <dbReference type="SAM" id="MobiDB-lite"/>
    </source>
</evidence>
<sequence length="2019" mass="222812">MPTAHQVTESANKADSNNNENNNNEPSPPPRGSSVHLEGFADAIPSPMAVAPKASTNTASTQQPSSQSPSQKTSPSQKVAAARKASNSLIQNALLSSLESSYTALQSERDSLQSQLTEALNVVSSLKLENASLKSSHDTNLKSIEDQGRKWRGEVSAERERREEMEKKLRWCEERCVRLEGEGDSLRGEISRLTKTNEQHTALITQIQTTSTFSTSQVLPLQLEITRLRQELDAVTSHSHQLESQLSTKSNALSESRTQHSREIRQLTSLSDERQYMLEQRDRELVSTKRHLELAQGEIDRLRNESHQKECAFIEQREKLEMDLNKERELVALKEQAVLLARDQRDGALNELKDVRLMAEEAAIREERMEREMEGRWRMEVENAVASVREEEEGKRVVLVDRLRVAEEEKKRLEEDVFNSPIRGRRSARMIASGSTALAITDGSSDGGPLSLTDLYTRLAETEDELRATQHENKKLKIIIDRIHRDVAAKTPIFQQKQMELENTLEELEEQKERLDHARREVVDVRADNHDLELRNQQMIRECREMKRENHDLALQVQRLLQRGLPSGEEMEDDSVTFDSIQTLQEQNQKLLRDHHSMSEKIGELEGRINNNPDKIELDQLKVEVVSLREEREKQSKLVAGIVHQRDLYRALVAKNDAALIDSEAGNQLALVDAKAEQLPMLEAKNRELVEESAKLRADVSTFKYEKDALESRLARIDAHADELTASNERMRGELTAANATIARMEADVSHYRGRCERMEVSLDAMKDEKESEVSRRNRMEELNSKLQTHLDGARATLAKHQQQLESASSKVKMLEIQLENAKASEARITAEANELRAEIARQGALLGSVQRIEASLAARSEGERAHLESEVKRLSEKISTDEEKHLEDIKKFEGKVSELELSVKDLTAQKEAAAENAAKASNEVSQSKLKIQEITLKLKTAEKELTVAKRKLGDTTIDTSAEEALEAKVASLTSELEATKSELETSKERIANYQSIAKSSEEQLTEITTASSKYKKETEATLKRLQQSEQSQKEAVAELTKDLMEHRGEKEKAVNELKSKVESLTLQLTSAKKDASEAIARMETLNSEMKAYQNNASSATNNYERELALHAEARTALRDARSKSDEEQSLREAAVAALESRKAEFEAKEAAWRADKIKLEESSQQAKTRYEDLQKQNHLLHEQMTSLAEKVEKFQAERTSQLVGEKDDDGSADKQLSDMRELLQFKQSECVMLLADLASSKRTAERERTRADMAKKSLEEARSELKVLRESTKDGGNTGAPDKDTNELSNQLKTANDQLMLVRESNTMLREETQRLVKKLADLESECKELKTAASPNNNKLSDLEVEKAALEAEKTSLSREVDAWKNRVHSLVSKFNQIDPEEHAQALASIEKLKTEAVSLKSLKEKAEKDSASAKGLVARLNKEVSTQKSSIEAFKNALEKTKEEKEKLTKSAQSNLASNKKIVEAQAAMKKSEDALKAKTTELESEKARVESLKGILTKMKGQIKDAKDAEEKAKSDMVALQKQVDTLNQASSTQQETSATAMSEKKDETSLPAISQAEKADANEVAPIAQSTQAQPDPKAKKGKKRKGTPQKNAPSDPPLKKKPSAPAETTAPQSEAESAQAPPPAVPTSTAGSKPTSDDQKQKTPAAATNEALTAENNALSEKKTAPKVKPTEAKEGEGSKTKEDVTPTATDSKSAPQPKKSMPPKKMIKLTKASQAQTTETSKVATIAEKDDEEMKKKMLLLKKAKAPAATSPKEDATPASSTTGNKEEEMKKKMLLLKKRKAEMLMQAAAKKKMESETAAVASAPATASPKPSTVKPASSPKPLTSVPEDESMENNKLESQSAGKKESAPAPAPLTFGSSVTTSGFGVPASMPAQSEPTCPKPSFFGASTTAPATVFGSSSTEPAPTGGPFLDLTPPGKAPTKPSQFVFGKSANITLPVPAPSPFGVFNQKTQATPFGSAFNINPPFGGGTSANSSPEKSADAEKVDDKTKEETDDGEVKEGSADKEGAKEA</sequence>
<feature type="region of interest" description="Disordered" evidence="2">
    <location>
        <begin position="1528"/>
        <end position="1736"/>
    </location>
</feature>
<dbReference type="Proteomes" id="UP001530400">
    <property type="component" value="Unassembled WGS sequence"/>
</dbReference>
<feature type="compositionally biased region" description="Polar residues" evidence="2">
    <location>
        <begin position="236"/>
        <end position="256"/>
    </location>
</feature>
<name>A0ABD3Q2H3_9STRA</name>
<dbReference type="InterPro" id="IPR012929">
    <property type="entry name" value="Nucleoprot-TPR/MLP1-2_dom"/>
</dbReference>
<protein>
    <recommendedName>
        <fullName evidence="3">Nucleoprotein TPR/MLP1-2 domain-containing protein</fullName>
    </recommendedName>
</protein>
<feature type="compositionally biased region" description="Low complexity" evidence="2">
    <location>
        <begin position="1805"/>
        <end position="1822"/>
    </location>
</feature>
<feature type="domain" description="Nucleoprotein TPR/MLP1-2" evidence="3">
    <location>
        <begin position="1061"/>
        <end position="1188"/>
    </location>
</feature>
<evidence type="ECO:0000313" key="5">
    <source>
        <dbReference type="Proteomes" id="UP001530400"/>
    </source>
</evidence>
<feature type="compositionally biased region" description="Polar residues" evidence="2">
    <location>
        <begin position="1718"/>
        <end position="1730"/>
    </location>
</feature>
<dbReference type="Gene3D" id="1.10.287.1490">
    <property type="match status" value="1"/>
</dbReference>
<evidence type="ECO:0000313" key="4">
    <source>
        <dbReference type="EMBL" id="KAL3793831.1"/>
    </source>
</evidence>
<feature type="compositionally biased region" description="Low complexity" evidence="2">
    <location>
        <begin position="1651"/>
        <end position="1665"/>
    </location>
</feature>
<feature type="region of interest" description="Disordered" evidence="2">
    <location>
        <begin position="236"/>
        <end position="260"/>
    </location>
</feature>
<feature type="coiled-coil region" evidence="1">
    <location>
        <begin position="672"/>
        <end position="1103"/>
    </location>
</feature>
<feature type="compositionally biased region" description="Basic and acidic residues" evidence="2">
    <location>
        <begin position="1666"/>
        <end position="1691"/>
    </location>
</feature>
<feature type="compositionally biased region" description="Polar residues" evidence="2">
    <location>
        <begin position="1894"/>
        <end position="1911"/>
    </location>
</feature>
<accession>A0ABD3Q2H3</accession>
<feature type="coiled-coil region" evidence="1">
    <location>
        <begin position="95"/>
        <end position="129"/>
    </location>
</feature>
<gene>
    <name evidence="4" type="ORF">ACHAWO_012700</name>
</gene>
<proteinExistence type="predicted"/>
<organism evidence="4 5">
    <name type="scientific">Cyclotella atomus</name>
    <dbReference type="NCBI Taxonomy" id="382360"/>
    <lineage>
        <taxon>Eukaryota</taxon>
        <taxon>Sar</taxon>
        <taxon>Stramenopiles</taxon>
        <taxon>Ochrophyta</taxon>
        <taxon>Bacillariophyta</taxon>
        <taxon>Coscinodiscophyceae</taxon>
        <taxon>Thalassiosirophycidae</taxon>
        <taxon>Stephanodiscales</taxon>
        <taxon>Stephanodiscaceae</taxon>
        <taxon>Cyclotella</taxon>
    </lineage>
</organism>
<evidence type="ECO:0000256" key="1">
    <source>
        <dbReference type="SAM" id="Coils"/>
    </source>
</evidence>
<feature type="region of interest" description="Disordered" evidence="2">
    <location>
        <begin position="1"/>
        <end position="84"/>
    </location>
</feature>